<dbReference type="SMART" id="SM00028">
    <property type="entry name" value="TPR"/>
    <property type="match status" value="3"/>
</dbReference>
<evidence type="ECO:0000256" key="1">
    <source>
        <dbReference type="PROSITE-ProRule" id="PRU00339"/>
    </source>
</evidence>
<dbReference type="InterPro" id="IPR019734">
    <property type="entry name" value="TPR_rpt"/>
</dbReference>
<sequence>MAWLAELALLLVRALHLLVLAVAPTWLSPEPLPPHALALAGSLSAAALAAALGLSAWFAARLETRLARNGAALLWLAIAVSLGASLYYRGPRAPLAQGAALVGVPLWAALATLAAAAAEHWLGSSFKHRRMGSAVAVVGLGAVQLLGAASLLGSPERMWWEALRRDGAHLRAVDELTRPLLERSKPDELEGAAARCLKMHPPAAPAAGAPAVAAPATCACLALRAEARLRSRKAEAALRDAEAARARCPEQKGARATLAEALAVAGRTERAEAEARAALAEGGDPSRLRYALALAHERAGRLAEAREEAERAVAAGAGRKAQLLAGALAILAGDLEGATARLTPLVKQDPSDAEALYNLALIADKRGDYNGARQGYLAALKADPRNADARYNLALLTFRAGVVEESRHHARKFLDGFPEDPRGRELAQATGTPLGAAGGSGALPSWSGEPRVPRAPEAPDAARRRTPQDAAASSGAR</sequence>
<keyword evidence="3" id="KW-1133">Transmembrane helix</keyword>
<dbReference type="AlphaFoldDB" id="A0A2L0EV54"/>
<feature type="transmembrane region" description="Helical" evidence="3">
    <location>
        <begin position="134"/>
        <end position="153"/>
    </location>
</feature>
<evidence type="ECO:0000313" key="4">
    <source>
        <dbReference type="EMBL" id="AUX43173.1"/>
    </source>
</evidence>
<dbReference type="Proteomes" id="UP000238348">
    <property type="component" value="Chromosome"/>
</dbReference>
<keyword evidence="3" id="KW-0812">Transmembrane</keyword>
<dbReference type="Gene3D" id="1.25.40.10">
    <property type="entry name" value="Tetratricopeptide repeat domain"/>
    <property type="match status" value="2"/>
</dbReference>
<keyword evidence="1" id="KW-0802">TPR repeat</keyword>
<feature type="repeat" description="TPR" evidence="1">
    <location>
        <begin position="353"/>
        <end position="386"/>
    </location>
</feature>
<dbReference type="InterPro" id="IPR011990">
    <property type="entry name" value="TPR-like_helical_dom_sf"/>
</dbReference>
<dbReference type="PANTHER" id="PTHR44177">
    <property type="entry name" value="TETRATRICOPEPTIDE REPEAT PROTEIN 8"/>
    <property type="match status" value="1"/>
</dbReference>
<evidence type="ECO:0000256" key="2">
    <source>
        <dbReference type="SAM" id="MobiDB-lite"/>
    </source>
</evidence>
<dbReference type="EMBL" id="CP012673">
    <property type="protein sequence ID" value="AUX43173.1"/>
    <property type="molecule type" value="Genomic_DNA"/>
</dbReference>
<dbReference type="PANTHER" id="PTHR44177:SF1">
    <property type="entry name" value="TETRATRICOPEPTIDE REPEAT PROTEIN 8"/>
    <property type="match status" value="1"/>
</dbReference>
<dbReference type="RefSeq" id="WP_104981884.1">
    <property type="nucleotide sequence ID" value="NZ_CP012673.1"/>
</dbReference>
<reference evidence="4 5" key="1">
    <citation type="submission" date="2015-09" db="EMBL/GenBank/DDBJ databases">
        <title>Sorangium comparison.</title>
        <authorList>
            <person name="Zaburannyi N."/>
            <person name="Bunk B."/>
            <person name="Overmann J."/>
            <person name="Mueller R."/>
        </authorList>
    </citation>
    <scope>NUCLEOTIDE SEQUENCE [LARGE SCALE GENOMIC DNA]</scope>
    <source>
        <strain evidence="4 5">So ce26</strain>
    </source>
</reference>
<dbReference type="InterPro" id="IPR028796">
    <property type="entry name" value="BBS8"/>
</dbReference>
<name>A0A2L0EV54_SORCE</name>
<dbReference type="Pfam" id="PF13414">
    <property type="entry name" value="TPR_11"/>
    <property type="match status" value="1"/>
</dbReference>
<feature type="transmembrane region" description="Helical" evidence="3">
    <location>
        <begin position="100"/>
        <end position="122"/>
    </location>
</feature>
<feature type="region of interest" description="Disordered" evidence="2">
    <location>
        <begin position="414"/>
        <end position="477"/>
    </location>
</feature>
<gene>
    <name evidence="4" type="ORF">SOCE26_046160</name>
</gene>
<evidence type="ECO:0000256" key="3">
    <source>
        <dbReference type="SAM" id="Phobius"/>
    </source>
</evidence>
<protein>
    <recommendedName>
        <fullName evidence="6">Tetratricopeptide repeat protein</fullName>
    </recommendedName>
</protein>
<dbReference type="Pfam" id="PF13432">
    <property type="entry name" value="TPR_16"/>
    <property type="match status" value="1"/>
</dbReference>
<dbReference type="PROSITE" id="PS50005">
    <property type="entry name" value="TPR"/>
    <property type="match status" value="1"/>
</dbReference>
<keyword evidence="3" id="KW-0472">Membrane</keyword>
<dbReference type="OrthoDB" id="5508960at2"/>
<feature type="transmembrane region" description="Helical" evidence="3">
    <location>
        <begin position="37"/>
        <end position="59"/>
    </location>
</feature>
<organism evidence="4 5">
    <name type="scientific">Sorangium cellulosum</name>
    <name type="common">Polyangium cellulosum</name>
    <dbReference type="NCBI Taxonomy" id="56"/>
    <lineage>
        <taxon>Bacteria</taxon>
        <taxon>Pseudomonadati</taxon>
        <taxon>Myxococcota</taxon>
        <taxon>Polyangia</taxon>
        <taxon>Polyangiales</taxon>
        <taxon>Polyangiaceae</taxon>
        <taxon>Sorangium</taxon>
    </lineage>
</organism>
<evidence type="ECO:0008006" key="6">
    <source>
        <dbReference type="Google" id="ProtNLM"/>
    </source>
</evidence>
<feature type="transmembrane region" description="Helical" evidence="3">
    <location>
        <begin position="71"/>
        <end position="88"/>
    </location>
</feature>
<proteinExistence type="predicted"/>
<evidence type="ECO:0000313" key="5">
    <source>
        <dbReference type="Proteomes" id="UP000238348"/>
    </source>
</evidence>
<dbReference type="SUPFAM" id="SSF48452">
    <property type="entry name" value="TPR-like"/>
    <property type="match status" value="2"/>
</dbReference>
<accession>A0A2L0EV54</accession>